<dbReference type="CDD" id="cd00796">
    <property type="entry name" value="INT_Rci_Hp1_C"/>
    <property type="match status" value="1"/>
</dbReference>
<dbReference type="InterPro" id="IPR011010">
    <property type="entry name" value="DNA_brk_join_enz"/>
</dbReference>
<protein>
    <submittedName>
        <fullName evidence="8">Tyrosine-type recombinase/integrase</fullName>
    </submittedName>
</protein>
<dbReference type="PANTHER" id="PTHR30629:SF2">
    <property type="entry name" value="PROPHAGE INTEGRASE INTS-RELATED"/>
    <property type="match status" value="1"/>
</dbReference>
<sequence length="411" mass="44674">MATITVRAVKAFQADEKPAFLWDDEVKGFGLLAQPSGSKTYVFQYRAGIGRAGKVRRLTIGKHGNLTPEEARKLAKEHAAEVVKGGDPVAERKKVAVKALSLGDVLDSFIADHAKPNLKEKTWAEYERLVDKVIKPALGSIAIDALKTEDVARFYREGRKQAATQATLAVRVLSSALSWAQEHGLRGAGPNPAKIRLQGARRRERLFSDAEVGRIQTALSMLEKGGGVSPQAALAVRLLFATGCRAGEICELRWEDVDLEAGIIRWGDTKTGYLEKPITAEARALLKSATRIVGSPWVCPAITAPKKAMRHELVREAMEEAMSCATVEAGENASLHLIRHWFATKTYNNPAIALPVAMKIVGHRSVAAAMRYAHPQREEIAKAAEAAAKNRTASVKAAAKRGKVVQMRPAQ</sequence>
<dbReference type="InterPro" id="IPR010998">
    <property type="entry name" value="Integrase_recombinase_N"/>
</dbReference>
<proteinExistence type="inferred from homology"/>
<evidence type="ECO:0000256" key="5">
    <source>
        <dbReference type="PROSITE-ProRule" id="PRU01248"/>
    </source>
</evidence>
<keyword evidence="2" id="KW-0229">DNA integration</keyword>
<evidence type="ECO:0000256" key="3">
    <source>
        <dbReference type="ARBA" id="ARBA00023125"/>
    </source>
</evidence>
<keyword evidence="3 5" id="KW-0238">DNA-binding</keyword>
<name>A0ABV9EZI0_9SPHN</name>
<dbReference type="PROSITE" id="PS51898">
    <property type="entry name" value="TYR_RECOMBINASE"/>
    <property type="match status" value="1"/>
</dbReference>
<evidence type="ECO:0000313" key="9">
    <source>
        <dbReference type="Proteomes" id="UP001595957"/>
    </source>
</evidence>
<dbReference type="Gene3D" id="1.10.150.130">
    <property type="match status" value="1"/>
</dbReference>
<dbReference type="RefSeq" id="WP_380802843.1">
    <property type="nucleotide sequence ID" value="NZ_JBHSFZ010000006.1"/>
</dbReference>
<dbReference type="PROSITE" id="PS51900">
    <property type="entry name" value="CB"/>
    <property type="match status" value="1"/>
</dbReference>
<dbReference type="InterPro" id="IPR044068">
    <property type="entry name" value="CB"/>
</dbReference>
<keyword evidence="9" id="KW-1185">Reference proteome</keyword>
<evidence type="ECO:0000256" key="4">
    <source>
        <dbReference type="ARBA" id="ARBA00023172"/>
    </source>
</evidence>
<keyword evidence="4" id="KW-0233">DNA recombination</keyword>
<comment type="caution">
    <text evidence="8">The sequence shown here is derived from an EMBL/GenBank/DDBJ whole genome shotgun (WGS) entry which is preliminary data.</text>
</comment>
<dbReference type="PANTHER" id="PTHR30629">
    <property type="entry name" value="PROPHAGE INTEGRASE"/>
    <property type="match status" value="1"/>
</dbReference>
<dbReference type="Pfam" id="PF14659">
    <property type="entry name" value="Phage_int_SAM_3"/>
    <property type="match status" value="1"/>
</dbReference>
<evidence type="ECO:0000256" key="1">
    <source>
        <dbReference type="ARBA" id="ARBA00008857"/>
    </source>
</evidence>
<dbReference type="InterPro" id="IPR050808">
    <property type="entry name" value="Phage_Integrase"/>
</dbReference>
<dbReference type="Pfam" id="PF13356">
    <property type="entry name" value="Arm-DNA-bind_3"/>
    <property type="match status" value="1"/>
</dbReference>
<dbReference type="Gene3D" id="3.30.160.390">
    <property type="entry name" value="Integrase, DNA-binding domain"/>
    <property type="match status" value="1"/>
</dbReference>
<gene>
    <name evidence="8" type="ORF">ACFO3E_04855</name>
</gene>
<evidence type="ECO:0000313" key="8">
    <source>
        <dbReference type="EMBL" id="MFC4593519.1"/>
    </source>
</evidence>
<dbReference type="SUPFAM" id="SSF56349">
    <property type="entry name" value="DNA breaking-rejoining enzymes"/>
    <property type="match status" value="1"/>
</dbReference>
<dbReference type="Pfam" id="PF00589">
    <property type="entry name" value="Phage_integrase"/>
    <property type="match status" value="1"/>
</dbReference>
<reference evidence="9" key="1">
    <citation type="journal article" date="2019" name="Int. J. Syst. Evol. Microbiol.">
        <title>The Global Catalogue of Microorganisms (GCM) 10K type strain sequencing project: providing services to taxonomists for standard genome sequencing and annotation.</title>
        <authorList>
            <consortium name="The Broad Institute Genomics Platform"/>
            <consortium name="The Broad Institute Genome Sequencing Center for Infectious Disease"/>
            <person name="Wu L."/>
            <person name="Ma J."/>
        </authorList>
    </citation>
    <scope>NUCLEOTIDE SEQUENCE [LARGE SCALE GENOMIC DNA]</scope>
    <source>
        <strain evidence="9">NBRC 103632</strain>
    </source>
</reference>
<dbReference type="Gene3D" id="1.10.443.10">
    <property type="entry name" value="Intergrase catalytic core"/>
    <property type="match status" value="1"/>
</dbReference>
<dbReference type="EMBL" id="JBHSFZ010000006">
    <property type="protein sequence ID" value="MFC4593519.1"/>
    <property type="molecule type" value="Genomic_DNA"/>
</dbReference>
<dbReference type="InterPro" id="IPR013762">
    <property type="entry name" value="Integrase-like_cat_sf"/>
</dbReference>
<comment type="similarity">
    <text evidence="1">Belongs to the 'phage' integrase family.</text>
</comment>
<accession>A0ABV9EZI0</accession>
<dbReference type="InterPro" id="IPR004107">
    <property type="entry name" value="Integrase_SAM-like_N"/>
</dbReference>
<evidence type="ECO:0000256" key="2">
    <source>
        <dbReference type="ARBA" id="ARBA00022908"/>
    </source>
</evidence>
<feature type="domain" description="Tyr recombinase" evidence="6">
    <location>
        <begin position="201"/>
        <end position="385"/>
    </location>
</feature>
<feature type="domain" description="Core-binding (CB)" evidence="7">
    <location>
        <begin position="100"/>
        <end position="181"/>
    </location>
</feature>
<evidence type="ECO:0000259" key="7">
    <source>
        <dbReference type="PROSITE" id="PS51900"/>
    </source>
</evidence>
<dbReference type="InterPro" id="IPR038488">
    <property type="entry name" value="Integrase_DNA-bd_sf"/>
</dbReference>
<evidence type="ECO:0000259" key="6">
    <source>
        <dbReference type="PROSITE" id="PS51898"/>
    </source>
</evidence>
<dbReference type="Proteomes" id="UP001595957">
    <property type="component" value="Unassembled WGS sequence"/>
</dbReference>
<dbReference type="InterPro" id="IPR002104">
    <property type="entry name" value="Integrase_catalytic"/>
</dbReference>
<organism evidence="8 9">
    <name type="scientific">Sphingobium tyrosinilyticum</name>
    <dbReference type="NCBI Taxonomy" id="2715436"/>
    <lineage>
        <taxon>Bacteria</taxon>
        <taxon>Pseudomonadati</taxon>
        <taxon>Pseudomonadota</taxon>
        <taxon>Alphaproteobacteria</taxon>
        <taxon>Sphingomonadales</taxon>
        <taxon>Sphingomonadaceae</taxon>
        <taxon>Sphingobium</taxon>
    </lineage>
</organism>
<dbReference type="InterPro" id="IPR025166">
    <property type="entry name" value="Integrase_DNA_bind_dom"/>
</dbReference>